<dbReference type="AlphaFoldDB" id="A0A1C7NAE4"/>
<dbReference type="EMBL" id="LUGH01000344">
    <property type="protein sequence ID" value="OBZ85928.1"/>
    <property type="molecule type" value="Genomic_DNA"/>
</dbReference>
<dbReference type="Proteomes" id="UP000093000">
    <property type="component" value="Unassembled WGS sequence"/>
</dbReference>
<sequence>MVVQIKICLMQTIRYIFDLSHRRSIQNEAVENLNSQTCSSITTVTKKALGARTYAAHVLENTKSKEDSRI</sequence>
<evidence type="ECO:0000313" key="1">
    <source>
        <dbReference type="EMBL" id="OBZ85928.1"/>
    </source>
</evidence>
<gene>
    <name evidence="1" type="ORF">A0J61_06021</name>
</gene>
<organism evidence="1 2">
    <name type="scientific">Choanephora cucurbitarum</name>
    <dbReference type="NCBI Taxonomy" id="101091"/>
    <lineage>
        <taxon>Eukaryota</taxon>
        <taxon>Fungi</taxon>
        <taxon>Fungi incertae sedis</taxon>
        <taxon>Mucoromycota</taxon>
        <taxon>Mucoromycotina</taxon>
        <taxon>Mucoromycetes</taxon>
        <taxon>Mucorales</taxon>
        <taxon>Mucorineae</taxon>
        <taxon>Choanephoraceae</taxon>
        <taxon>Choanephoroideae</taxon>
        <taxon>Choanephora</taxon>
    </lineage>
</organism>
<comment type="caution">
    <text evidence="1">The sequence shown here is derived from an EMBL/GenBank/DDBJ whole genome shotgun (WGS) entry which is preliminary data.</text>
</comment>
<accession>A0A1C7NAE4</accession>
<proteinExistence type="predicted"/>
<keyword evidence="2" id="KW-1185">Reference proteome</keyword>
<evidence type="ECO:0000313" key="2">
    <source>
        <dbReference type="Proteomes" id="UP000093000"/>
    </source>
</evidence>
<dbReference type="InParanoid" id="A0A1C7NAE4"/>
<protein>
    <submittedName>
        <fullName evidence="1">Uncharacterized protein</fullName>
    </submittedName>
</protein>
<name>A0A1C7NAE4_9FUNG</name>
<reference evidence="1 2" key="1">
    <citation type="submission" date="2016-03" db="EMBL/GenBank/DDBJ databases">
        <title>Choanephora cucurbitarum.</title>
        <authorList>
            <person name="Min B."/>
            <person name="Park H."/>
            <person name="Park J.-H."/>
            <person name="Shin H.-D."/>
            <person name="Choi I.-G."/>
        </authorList>
    </citation>
    <scope>NUCLEOTIDE SEQUENCE [LARGE SCALE GENOMIC DNA]</scope>
    <source>
        <strain evidence="1 2">KUS-F28377</strain>
    </source>
</reference>